<feature type="domain" description="Helicase C-terminal" evidence="7">
    <location>
        <begin position="149"/>
        <end position="306"/>
    </location>
</feature>
<dbReference type="CDD" id="cd18787">
    <property type="entry name" value="SF2_C_DEAD"/>
    <property type="match status" value="1"/>
</dbReference>
<dbReference type="AlphaFoldDB" id="A0A7J7IFT3"/>
<evidence type="ECO:0000256" key="2">
    <source>
        <dbReference type="ARBA" id="ARBA00022801"/>
    </source>
</evidence>
<dbReference type="Gene3D" id="3.40.50.300">
    <property type="entry name" value="P-loop containing nucleotide triphosphate hydrolases"/>
    <property type="match status" value="2"/>
</dbReference>
<dbReference type="PROSITE" id="PS51192">
    <property type="entry name" value="HELICASE_ATP_BIND_1"/>
    <property type="match status" value="1"/>
</dbReference>
<keyword evidence="3 5" id="KW-0347">Helicase</keyword>
<dbReference type="PROSITE" id="PS51194">
    <property type="entry name" value="HELICASE_CTER"/>
    <property type="match status" value="1"/>
</dbReference>
<dbReference type="GO" id="GO:0003676">
    <property type="term" value="F:nucleic acid binding"/>
    <property type="evidence" value="ECO:0007669"/>
    <property type="project" value="InterPro"/>
</dbReference>
<gene>
    <name evidence="8" type="primary">DDX49</name>
    <name evidence="8" type="ORF">F1559_002526</name>
</gene>
<name>A0A7J7IFT3_9RHOD</name>
<dbReference type="Proteomes" id="UP000530660">
    <property type="component" value="Unassembled WGS sequence"/>
</dbReference>
<dbReference type="InterPro" id="IPR000629">
    <property type="entry name" value="RNA-helicase_DEAD-box_CS"/>
</dbReference>
<feature type="domain" description="Helicase ATP-binding" evidence="6">
    <location>
        <begin position="1"/>
        <end position="59"/>
    </location>
</feature>
<dbReference type="InterPro" id="IPR011545">
    <property type="entry name" value="DEAD/DEAH_box_helicase_dom"/>
</dbReference>
<evidence type="ECO:0000259" key="6">
    <source>
        <dbReference type="PROSITE" id="PS51192"/>
    </source>
</evidence>
<dbReference type="GO" id="GO:0016787">
    <property type="term" value="F:hydrolase activity"/>
    <property type="evidence" value="ECO:0007669"/>
    <property type="project" value="UniProtKB-KW"/>
</dbReference>
<keyword evidence="4 5" id="KW-0067">ATP-binding</keyword>
<dbReference type="Pfam" id="PF00271">
    <property type="entry name" value="Helicase_C"/>
    <property type="match status" value="1"/>
</dbReference>
<dbReference type="GO" id="GO:0005524">
    <property type="term" value="F:ATP binding"/>
    <property type="evidence" value="ECO:0007669"/>
    <property type="project" value="UniProtKB-KW"/>
</dbReference>
<keyword evidence="2 5" id="KW-0378">Hydrolase</keyword>
<comment type="caution">
    <text evidence="8">The sequence shown here is derived from an EMBL/GenBank/DDBJ whole genome shotgun (WGS) entry which is preliminary data.</text>
</comment>
<sequence length="326" mass="35175">MRFLVLDEADRLLEEGFTADLATILDALPPQRRTLLFSATMSRQVERIQQLFVASTAASQIFTFDANRKASSRGIYTTVASLRHLYLFVPAPIKDVYAAYVLLHVVGDGEAAVLQMLRRRRRHREARAEDDILAADVLPDDLASSPCAGGDQEGPASESRSTDMVGGPAVQAIVFTISCAQCAVLARLLERLGLPVSALHGRLSQTQRIAALQHFKSGKSRILVCTDLAARGLDIPQVHLVINFDMPRDASVYVHRAGRTARAGRSGKALSLVTQYDIALVQAIEATCGVQLEEWDGLGNATNDRQVIAYSGTGAESKADCSTGAA</sequence>
<dbReference type="SUPFAM" id="SSF52540">
    <property type="entry name" value="P-loop containing nucleoside triphosphate hydrolases"/>
    <property type="match status" value="1"/>
</dbReference>
<evidence type="ECO:0000256" key="3">
    <source>
        <dbReference type="ARBA" id="ARBA00022806"/>
    </source>
</evidence>
<dbReference type="PANTHER" id="PTHR47959">
    <property type="entry name" value="ATP-DEPENDENT RNA HELICASE RHLE-RELATED"/>
    <property type="match status" value="1"/>
</dbReference>
<proteinExistence type="inferred from homology"/>
<dbReference type="OrthoDB" id="10261904at2759"/>
<dbReference type="PANTHER" id="PTHR47959:SF25">
    <property type="entry name" value="RNA HELICASE"/>
    <property type="match status" value="1"/>
</dbReference>
<organism evidence="8 9">
    <name type="scientific">Cyanidiococcus yangmingshanensis</name>
    <dbReference type="NCBI Taxonomy" id="2690220"/>
    <lineage>
        <taxon>Eukaryota</taxon>
        <taxon>Rhodophyta</taxon>
        <taxon>Bangiophyceae</taxon>
        <taxon>Cyanidiales</taxon>
        <taxon>Cyanidiaceae</taxon>
        <taxon>Cyanidiococcus</taxon>
    </lineage>
</organism>
<dbReference type="InterPro" id="IPR014001">
    <property type="entry name" value="Helicase_ATP-bd"/>
</dbReference>
<evidence type="ECO:0000259" key="7">
    <source>
        <dbReference type="PROSITE" id="PS51194"/>
    </source>
</evidence>
<dbReference type="GO" id="GO:0003724">
    <property type="term" value="F:RNA helicase activity"/>
    <property type="evidence" value="ECO:0007669"/>
    <property type="project" value="TreeGrafter"/>
</dbReference>
<keyword evidence="9" id="KW-1185">Reference proteome</keyword>
<dbReference type="InterPro" id="IPR027417">
    <property type="entry name" value="P-loop_NTPase"/>
</dbReference>
<evidence type="ECO:0000256" key="5">
    <source>
        <dbReference type="RuleBase" id="RU000492"/>
    </source>
</evidence>
<evidence type="ECO:0000256" key="4">
    <source>
        <dbReference type="ARBA" id="ARBA00022840"/>
    </source>
</evidence>
<evidence type="ECO:0000256" key="1">
    <source>
        <dbReference type="ARBA" id="ARBA00022741"/>
    </source>
</evidence>
<dbReference type="Pfam" id="PF00270">
    <property type="entry name" value="DEAD"/>
    <property type="match status" value="1"/>
</dbReference>
<accession>A0A7J7IFT3</accession>
<dbReference type="EMBL" id="VWRR01000012">
    <property type="protein sequence ID" value="KAF6001976.1"/>
    <property type="molecule type" value="Genomic_DNA"/>
</dbReference>
<evidence type="ECO:0000313" key="8">
    <source>
        <dbReference type="EMBL" id="KAF6001976.1"/>
    </source>
</evidence>
<dbReference type="InterPro" id="IPR050079">
    <property type="entry name" value="DEAD_box_RNA_helicase"/>
</dbReference>
<dbReference type="InterPro" id="IPR001650">
    <property type="entry name" value="Helicase_C-like"/>
</dbReference>
<dbReference type="SMART" id="SM00490">
    <property type="entry name" value="HELICc"/>
    <property type="match status" value="1"/>
</dbReference>
<evidence type="ECO:0000313" key="9">
    <source>
        <dbReference type="Proteomes" id="UP000530660"/>
    </source>
</evidence>
<protein>
    <submittedName>
        <fullName evidence="8">Putative ATP-dependent RNA helicase ddx49</fullName>
    </submittedName>
</protein>
<dbReference type="PROSITE" id="PS00039">
    <property type="entry name" value="DEAD_ATP_HELICASE"/>
    <property type="match status" value="1"/>
</dbReference>
<keyword evidence="1 5" id="KW-0547">Nucleotide-binding</keyword>
<dbReference type="GO" id="GO:0005829">
    <property type="term" value="C:cytosol"/>
    <property type="evidence" value="ECO:0007669"/>
    <property type="project" value="TreeGrafter"/>
</dbReference>
<comment type="similarity">
    <text evidence="5">Belongs to the DEAD box helicase family.</text>
</comment>
<reference evidence="8 9" key="1">
    <citation type="journal article" date="2020" name="J. Phycol.">
        <title>Comparative genome analysis reveals Cyanidiococcus gen. nov., a new extremophilic red algal genus sister to Cyanidioschyzon (Cyanidioschyzonaceae, Rhodophyta).</title>
        <authorList>
            <person name="Liu S.-L."/>
            <person name="Chiang Y.-R."/>
            <person name="Yoon H.S."/>
            <person name="Fu H.-Y."/>
        </authorList>
    </citation>
    <scope>NUCLEOTIDE SEQUENCE [LARGE SCALE GENOMIC DNA]</scope>
    <source>
        <strain evidence="8 9">THAL066</strain>
    </source>
</reference>